<dbReference type="Proteomes" id="UP000192042">
    <property type="component" value="Chromosome I"/>
</dbReference>
<dbReference type="STRING" id="1325564.NSJP_3389"/>
<evidence type="ECO:0000313" key="3">
    <source>
        <dbReference type="Proteomes" id="UP000192042"/>
    </source>
</evidence>
<dbReference type="InterPro" id="IPR036721">
    <property type="entry name" value="RCK_C_sf"/>
</dbReference>
<dbReference type="Gene3D" id="3.30.70.1450">
    <property type="entry name" value="Regulator of K+ conductance, C-terminal domain"/>
    <property type="match status" value="1"/>
</dbReference>
<dbReference type="EMBL" id="LT828648">
    <property type="protein sequence ID" value="SLM49556.1"/>
    <property type="molecule type" value="Genomic_DNA"/>
</dbReference>
<dbReference type="OrthoDB" id="9794930at2"/>
<dbReference type="PROSITE" id="PS51202">
    <property type="entry name" value="RCK_C"/>
    <property type="match status" value="1"/>
</dbReference>
<dbReference type="GO" id="GO:0008324">
    <property type="term" value="F:monoatomic cation transmembrane transporter activity"/>
    <property type="evidence" value="ECO:0007669"/>
    <property type="project" value="InterPro"/>
</dbReference>
<organism evidence="2 3">
    <name type="scientific">Nitrospira japonica</name>
    <dbReference type="NCBI Taxonomy" id="1325564"/>
    <lineage>
        <taxon>Bacteria</taxon>
        <taxon>Pseudomonadati</taxon>
        <taxon>Nitrospirota</taxon>
        <taxon>Nitrospiria</taxon>
        <taxon>Nitrospirales</taxon>
        <taxon>Nitrospiraceae</taxon>
        <taxon>Nitrospira</taxon>
    </lineage>
</organism>
<gene>
    <name evidence="2" type="ORF">NSJP_3389</name>
</gene>
<dbReference type="KEGG" id="nja:NSJP_3389"/>
<protein>
    <recommendedName>
        <fullName evidence="1">RCK C-terminal domain-containing protein</fullName>
    </recommendedName>
</protein>
<name>A0A1W1I981_9BACT</name>
<evidence type="ECO:0000313" key="2">
    <source>
        <dbReference type="EMBL" id="SLM49556.1"/>
    </source>
</evidence>
<accession>A0A1W1I981</accession>
<sequence length="216" mass="24149">MMSLEFIGRLQKELSLTGSAVYESVVAVAERVNRKVHILRLHSQAAQLLSQIERAHGELGHRIADVVSDKVSTGRGSLSIAPDELQRTLDQSLGRVRDLKQALHQVDGQIRELKMETIHEDLLTLQRDLSLHSAALERMPVVRRAPAIGKHPTDLMIPESVRFITVFRGPFLIPPSDSLVFQPDDVVVIMGTRSDLDQVAALFGTPRKVKPIYREE</sequence>
<keyword evidence="3" id="KW-1185">Reference proteome</keyword>
<dbReference type="SUPFAM" id="SSF116726">
    <property type="entry name" value="TrkA C-terminal domain-like"/>
    <property type="match status" value="1"/>
</dbReference>
<dbReference type="GO" id="GO:0006813">
    <property type="term" value="P:potassium ion transport"/>
    <property type="evidence" value="ECO:0007669"/>
    <property type="project" value="InterPro"/>
</dbReference>
<proteinExistence type="predicted"/>
<dbReference type="Pfam" id="PF02080">
    <property type="entry name" value="TrkA_C"/>
    <property type="match status" value="1"/>
</dbReference>
<feature type="domain" description="RCK C-terminal" evidence="1">
    <location>
        <begin position="120"/>
        <end position="205"/>
    </location>
</feature>
<dbReference type="InterPro" id="IPR006037">
    <property type="entry name" value="RCK_C"/>
</dbReference>
<dbReference type="RefSeq" id="WP_080887757.1">
    <property type="nucleotide sequence ID" value="NZ_LT828648.1"/>
</dbReference>
<dbReference type="AlphaFoldDB" id="A0A1W1I981"/>
<reference evidence="2 3" key="1">
    <citation type="submission" date="2017-03" db="EMBL/GenBank/DDBJ databases">
        <authorList>
            <person name="Afonso C.L."/>
            <person name="Miller P.J."/>
            <person name="Scott M.A."/>
            <person name="Spackman E."/>
            <person name="Goraichik I."/>
            <person name="Dimitrov K.M."/>
            <person name="Suarez D.L."/>
            <person name="Swayne D.E."/>
        </authorList>
    </citation>
    <scope>NUCLEOTIDE SEQUENCE [LARGE SCALE GENOMIC DNA]</scope>
    <source>
        <strain evidence="2">Genome sequencing of Nitrospira japonica strain NJ11</strain>
    </source>
</reference>
<evidence type="ECO:0000259" key="1">
    <source>
        <dbReference type="PROSITE" id="PS51202"/>
    </source>
</evidence>